<comment type="cofactor">
    <cofactor evidence="2">
        <name>Ca(2+)</name>
        <dbReference type="ChEBI" id="CHEBI:29108"/>
    </cofactor>
</comment>
<dbReference type="SMART" id="SM00656">
    <property type="entry name" value="Amb_all"/>
    <property type="match status" value="1"/>
</dbReference>
<dbReference type="EC" id="4.2.2.2" evidence="5"/>
<keyword evidence="15" id="KW-1185">Reference proteome</keyword>
<keyword evidence="10 11" id="KW-0456">Lyase</keyword>
<evidence type="ECO:0000256" key="11">
    <source>
        <dbReference type="RuleBase" id="RU361173"/>
    </source>
</evidence>
<evidence type="ECO:0000259" key="13">
    <source>
        <dbReference type="SMART" id="SM00656"/>
    </source>
</evidence>
<comment type="similarity">
    <text evidence="4 11">Belongs to the polysaccharide lyase 1 family.</text>
</comment>
<evidence type="ECO:0000313" key="14">
    <source>
        <dbReference type="EMBL" id="KFH44120.1"/>
    </source>
</evidence>
<evidence type="ECO:0000256" key="4">
    <source>
        <dbReference type="ARBA" id="ARBA00010980"/>
    </source>
</evidence>
<dbReference type="GO" id="GO:0005576">
    <property type="term" value="C:extracellular region"/>
    <property type="evidence" value="ECO:0007669"/>
    <property type="project" value="UniProtKB-SubCell"/>
</dbReference>
<feature type="signal peptide" evidence="12">
    <location>
        <begin position="1"/>
        <end position="15"/>
    </location>
</feature>
<dbReference type="InterPro" id="IPR002022">
    <property type="entry name" value="Pec_lyase"/>
</dbReference>
<evidence type="ECO:0000256" key="12">
    <source>
        <dbReference type="SAM" id="SignalP"/>
    </source>
</evidence>
<dbReference type="PANTHER" id="PTHR31683">
    <property type="entry name" value="PECTATE LYASE 18-RELATED"/>
    <property type="match status" value="1"/>
</dbReference>
<dbReference type="EMBL" id="JPKY01000054">
    <property type="protein sequence ID" value="KFH44120.1"/>
    <property type="molecule type" value="Genomic_DNA"/>
</dbReference>
<keyword evidence="7" id="KW-0479">Metal-binding</keyword>
<sequence>MKFTHVAALAGLAAASPTPTTDKQDKRTIEKRASVTEACNIGFASSNGGTTGGAGGTTTTVSDYASFSEAAEADGPAVIVVDGALTGPGRVRPSSDKTIVGASGGASLQNIGIYVRRVSNVIIRNLAISKVDADNGDAIGVDESTNVWVDHVDLSGDLNVGKDDYDGLFDVTHAADWVTISNSVLHDHWKASLVGHSDSNGDEDTGHLTVTYANNRWSNINSRGPSVRFGTAHIYNNLYENIRDSGVNTRLGAQVLIESTAFSGTEKPIVFRDSDETGYVVLNDVDLGGASHDVAEGTISGDDLPYTYELVGSGNLEGVLSGAGATLTWE</sequence>
<keyword evidence="8 12" id="KW-0732">Signal</keyword>
<evidence type="ECO:0000256" key="9">
    <source>
        <dbReference type="ARBA" id="ARBA00022837"/>
    </source>
</evidence>
<keyword evidence="11" id="KW-0624">Polysaccharide degradation</keyword>
<dbReference type="AlphaFoldDB" id="A0A086T438"/>
<comment type="subcellular location">
    <subcellularLocation>
        <location evidence="3 11">Secreted</location>
    </subcellularLocation>
</comment>
<comment type="catalytic activity">
    <reaction evidence="1">
        <text>Eliminative cleavage of (1-&gt;4)-alpha-D-galacturonan to give oligosaccharides with 4-deoxy-alpha-D-galact-4-enuronosyl groups at their non-reducing ends.</text>
        <dbReference type="EC" id="4.2.2.2"/>
    </reaction>
</comment>
<name>A0A086T438_HAPC1</name>
<dbReference type="InterPro" id="IPR012334">
    <property type="entry name" value="Pectin_lyas_fold"/>
</dbReference>
<keyword evidence="9" id="KW-0106">Calcium</keyword>
<protein>
    <recommendedName>
        <fullName evidence="5">pectate lyase</fullName>
        <ecNumber evidence="5">4.2.2.2</ecNumber>
    </recommendedName>
</protein>
<keyword evidence="6 11" id="KW-0964">Secreted</keyword>
<dbReference type="InterPro" id="IPR011050">
    <property type="entry name" value="Pectin_lyase_fold/virulence"/>
</dbReference>
<dbReference type="Proteomes" id="UP000029964">
    <property type="component" value="Unassembled WGS sequence"/>
</dbReference>
<comment type="caution">
    <text evidence="14">The sequence shown here is derived from an EMBL/GenBank/DDBJ whole genome shotgun (WGS) entry which is preliminary data.</text>
</comment>
<proteinExistence type="inferred from homology"/>
<dbReference type="InterPro" id="IPR045032">
    <property type="entry name" value="PEL"/>
</dbReference>
<feature type="domain" description="Pectate lyase" evidence="13">
    <location>
        <begin position="54"/>
        <end position="268"/>
    </location>
</feature>
<reference evidence="15" key="1">
    <citation type="journal article" date="2014" name="Genome Announc.">
        <title>Genome sequence and annotation of Acremonium chrysogenum, producer of the beta-lactam antibiotic cephalosporin C.</title>
        <authorList>
            <person name="Terfehr D."/>
            <person name="Dahlmann T.A."/>
            <person name="Specht T."/>
            <person name="Zadra I."/>
            <person name="Kuernsteiner H."/>
            <person name="Kueck U."/>
        </authorList>
    </citation>
    <scope>NUCLEOTIDE SEQUENCE [LARGE SCALE GENOMIC DNA]</scope>
    <source>
        <strain evidence="15">ATCC 11550 / CBS 779.69 / DSM 880 / IAM 14645 / JCM 23072 / IMI 49137</strain>
    </source>
</reference>
<dbReference type="STRING" id="857340.A0A086T438"/>
<evidence type="ECO:0000256" key="1">
    <source>
        <dbReference type="ARBA" id="ARBA00000695"/>
    </source>
</evidence>
<dbReference type="Gene3D" id="2.160.20.10">
    <property type="entry name" value="Single-stranded right-handed beta-helix, Pectin lyase-like"/>
    <property type="match status" value="1"/>
</dbReference>
<evidence type="ECO:0000256" key="6">
    <source>
        <dbReference type="ARBA" id="ARBA00022525"/>
    </source>
</evidence>
<dbReference type="OrthoDB" id="1637350at2759"/>
<evidence type="ECO:0000256" key="7">
    <source>
        <dbReference type="ARBA" id="ARBA00022723"/>
    </source>
</evidence>
<evidence type="ECO:0000256" key="10">
    <source>
        <dbReference type="ARBA" id="ARBA00023239"/>
    </source>
</evidence>
<accession>A0A086T438</accession>
<organism evidence="14 15">
    <name type="scientific">Hapsidospora chrysogenum (strain ATCC 11550 / CBS 779.69 / DSM 880 / IAM 14645 / JCM 23072 / IMI 49137)</name>
    <name type="common">Acremonium chrysogenum</name>
    <dbReference type="NCBI Taxonomy" id="857340"/>
    <lineage>
        <taxon>Eukaryota</taxon>
        <taxon>Fungi</taxon>
        <taxon>Dikarya</taxon>
        <taxon>Ascomycota</taxon>
        <taxon>Pezizomycotina</taxon>
        <taxon>Sordariomycetes</taxon>
        <taxon>Hypocreomycetidae</taxon>
        <taxon>Hypocreales</taxon>
        <taxon>Bionectriaceae</taxon>
        <taxon>Hapsidospora</taxon>
    </lineage>
</organism>
<dbReference type="HOGENOM" id="CLU_021894_1_0_1"/>
<gene>
    <name evidence="14" type="ORF">ACRE_050680</name>
</gene>
<dbReference type="GO" id="GO:0000272">
    <property type="term" value="P:polysaccharide catabolic process"/>
    <property type="evidence" value="ECO:0007669"/>
    <property type="project" value="UniProtKB-KW"/>
</dbReference>
<dbReference type="PANTHER" id="PTHR31683:SF18">
    <property type="entry name" value="PECTATE LYASE 21-RELATED"/>
    <property type="match status" value="1"/>
</dbReference>
<dbReference type="Pfam" id="PF00544">
    <property type="entry name" value="Pectate_lyase_4"/>
    <property type="match status" value="1"/>
</dbReference>
<evidence type="ECO:0000256" key="2">
    <source>
        <dbReference type="ARBA" id="ARBA00001913"/>
    </source>
</evidence>
<dbReference type="FunFam" id="2.160.20.10:FF:000036">
    <property type="entry name" value="Pectate lyase A"/>
    <property type="match status" value="1"/>
</dbReference>
<dbReference type="SUPFAM" id="SSF51126">
    <property type="entry name" value="Pectin lyase-like"/>
    <property type="match status" value="1"/>
</dbReference>
<dbReference type="GO" id="GO:0030570">
    <property type="term" value="F:pectate lyase activity"/>
    <property type="evidence" value="ECO:0007669"/>
    <property type="project" value="UniProtKB-EC"/>
</dbReference>
<evidence type="ECO:0000256" key="5">
    <source>
        <dbReference type="ARBA" id="ARBA00012272"/>
    </source>
</evidence>
<evidence type="ECO:0000313" key="15">
    <source>
        <dbReference type="Proteomes" id="UP000029964"/>
    </source>
</evidence>
<evidence type="ECO:0000256" key="8">
    <source>
        <dbReference type="ARBA" id="ARBA00022729"/>
    </source>
</evidence>
<evidence type="ECO:0000256" key="3">
    <source>
        <dbReference type="ARBA" id="ARBA00004613"/>
    </source>
</evidence>
<keyword evidence="11" id="KW-0119">Carbohydrate metabolism</keyword>
<feature type="chain" id="PRO_5013062505" description="pectate lyase" evidence="12">
    <location>
        <begin position="16"/>
        <end position="330"/>
    </location>
</feature>
<dbReference type="GO" id="GO:0046872">
    <property type="term" value="F:metal ion binding"/>
    <property type="evidence" value="ECO:0007669"/>
    <property type="project" value="UniProtKB-KW"/>
</dbReference>